<dbReference type="AlphaFoldDB" id="A0A8J4PXM3"/>
<feature type="compositionally biased region" description="Low complexity" evidence="1">
    <location>
        <begin position="461"/>
        <end position="480"/>
    </location>
</feature>
<evidence type="ECO:0000259" key="2">
    <source>
        <dbReference type="Pfam" id="PF23553"/>
    </source>
</evidence>
<feature type="region of interest" description="Disordered" evidence="1">
    <location>
        <begin position="273"/>
        <end position="488"/>
    </location>
</feature>
<organism evidence="3 4">
    <name type="scientific">Polysphondylium violaceum</name>
    <dbReference type="NCBI Taxonomy" id="133409"/>
    <lineage>
        <taxon>Eukaryota</taxon>
        <taxon>Amoebozoa</taxon>
        <taxon>Evosea</taxon>
        <taxon>Eumycetozoa</taxon>
        <taxon>Dictyostelia</taxon>
        <taxon>Dictyosteliales</taxon>
        <taxon>Dictyosteliaceae</taxon>
        <taxon>Polysphondylium</taxon>
    </lineage>
</organism>
<evidence type="ECO:0000313" key="3">
    <source>
        <dbReference type="EMBL" id="KAF2075666.1"/>
    </source>
</evidence>
<dbReference type="Proteomes" id="UP000695562">
    <property type="component" value="Unassembled WGS sequence"/>
</dbReference>
<sequence length="693" mass="78336">MNESRDIEGWLTSKLEEPWSSEKVSSLLTKEILQFFLSKFTKIDTIVRIKVLFSFLFLKKKQFGELESNINMLLAIADEEEDEWLKVLGQLLMNIGQEKISTDIDLESFKSNIKIINDELEKRTTLNFYPLENMYLNRNLVPTPTESLIVHNHFKLKKPCSELPVFTKKSVNLTPSLSGSKSNLLNTPPSSSISDEHQQDESSNNNNVGEYDMYKNGDHLHPLTQQYNHLHQSSDSSPNLKSDKLMMKNSASGTPTLRKSNLFIPKSHHIDISGSSGGLSPSLSGSSSGLYNSHGHHHQRNDLNSSSSAEKRGIQKKSKMHFIDLDQVRESQTSLQQKKRRQSIEPSNSDQNLSSSISNITTIPETSPSNNGNEEDQQQQQQSSSSSLTTTTTTTTTTSSTTPNKRKKSSDDSTTVEKKEKKPKKDKAEKDKDKDKDKEKEKKVKQTRGPRSKKAAKVADSITPGSTTSPTGTFSGGDSPILSSPILNKSMAEDLSGLSTLLNAVDQQEQNQQPPQQHQQHQQSQQQQQQQQHQQYPPMDYQKPLEPQYLLHRTTSPTINSHQGPPQPMINLPYHLQHQQQPIQQQQQHYQQPIQQQPPPQQQQQQQPNSTITLESFFESANQLTPLSRCIIEQFIIGNTNNPTPHEGNVKQIPLSIDIRSNADGEPVEETVIFEANYETGVWKKIKRKRKIR</sequence>
<feature type="compositionally biased region" description="Low complexity" evidence="1">
    <location>
        <begin position="378"/>
        <end position="402"/>
    </location>
</feature>
<dbReference type="EMBL" id="AJWJ01000090">
    <property type="protein sequence ID" value="KAF2075666.1"/>
    <property type="molecule type" value="Genomic_DNA"/>
</dbReference>
<feature type="compositionally biased region" description="Low complexity" evidence="1">
    <location>
        <begin position="347"/>
        <end position="369"/>
    </location>
</feature>
<accession>A0A8J4PXM3</accession>
<dbReference type="InterPro" id="IPR056557">
    <property type="entry name" value="NELF-A_N"/>
</dbReference>
<feature type="compositionally biased region" description="Low complexity" evidence="1">
    <location>
        <begin position="507"/>
        <end position="535"/>
    </location>
</feature>
<feature type="compositionally biased region" description="Basic and acidic residues" evidence="1">
    <location>
        <begin position="426"/>
        <end position="444"/>
    </location>
</feature>
<proteinExistence type="predicted"/>
<name>A0A8J4PXM3_9MYCE</name>
<dbReference type="Pfam" id="PF23553">
    <property type="entry name" value="NELF-A_N"/>
    <property type="match status" value="1"/>
</dbReference>
<feature type="region of interest" description="Disordered" evidence="1">
    <location>
        <begin position="577"/>
        <end position="609"/>
    </location>
</feature>
<gene>
    <name evidence="3" type="ORF">CYY_003039</name>
</gene>
<feature type="domain" description="NELF-A N-terminal" evidence="2">
    <location>
        <begin position="10"/>
        <end position="140"/>
    </location>
</feature>
<feature type="compositionally biased region" description="Basic residues" evidence="1">
    <location>
        <begin position="445"/>
        <end position="456"/>
    </location>
</feature>
<evidence type="ECO:0000256" key="1">
    <source>
        <dbReference type="SAM" id="MobiDB-lite"/>
    </source>
</evidence>
<feature type="compositionally biased region" description="Polar residues" evidence="1">
    <location>
        <begin position="177"/>
        <end position="193"/>
    </location>
</feature>
<feature type="region of interest" description="Disordered" evidence="1">
    <location>
        <begin position="177"/>
        <end position="259"/>
    </location>
</feature>
<feature type="compositionally biased region" description="Basic and acidic residues" evidence="1">
    <location>
        <begin position="409"/>
        <end position="420"/>
    </location>
</feature>
<feature type="compositionally biased region" description="Polar residues" evidence="1">
    <location>
        <begin position="223"/>
        <end position="240"/>
    </location>
</feature>
<evidence type="ECO:0000313" key="4">
    <source>
        <dbReference type="Proteomes" id="UP000695562"/>
    </source>
</evidence>
<keyword evidence="4" id="KW-1185">Reference proteome</keyword>
<feature type="compositionally biased region" description="Low complexity" evidence="1">
    <location>
        <begin position="577"/>
        <end position="595"/>
    </location>
</feature>
<feature type="region of interest" description="Disordered" evidence="1">
    <location>
        <begin position="500"/>
        <end position="542"/>
    </location>
</feature>
<comment type="caution">
    <text evidence="3">The sequence shown here is derived from an EMBL/GenBank/DDBJ whole genome shotgun (WGS) entry which is preliminary data.</text>
</comment>
<feature type="compositionally biased region" description="Low complexity" evidence="1">
    <location>
        <begin position="273"/>
        <end position="293"/>
    </location>
</feature>
<dbReference type="OrthoDB" id="2135488at2759"/>
<reference evidence="3" key="1">
    <citation type="submission" date="2020-01" db="EMBL/GenBank/DDBJ databases">
        <title>Development of genomics and gene disruption for Polysphondylium violaceum indicates a role for the polyketide synthase stlB in stalk morphogenesis.</title>
        <authorList>
            <person name="Narita B."/>
            <person name="Kawabe Y."/>
            <person name="Kin K."/>
            <person name="Saito T."/>
            <person name="Gibbs R."/>
            <person name="Kuspa A."/>
            <person name="Muzny D."/>
            <person name="Queller D."/>
            <person name="Richards S."/>
            <person name="Strassman J."/>
            <person name="Sucgang R."/>
            <person name="Worley K."/>
            <person name="Schaap P."/>
        </authorList>
    </citation>
    <scope>NUCLEOTIDE SEQUENCE</scope>
    <source>
        <strain evidence="3">QSvi11</strain>
    </source>
</reference>
<feature type="compositionally biased region" description="Polar residues" evidence="1">
    <location>
        <begin position="249"/>
        <end position="259"/>
    </location>
</feature>
<protein>
    <recommendedName>
        <fullName evidence="2">NELF-A N-terminal domain-containing protein</fullName>
    </recommendedName>
</protein>
<feature type="compositionally biased region" description="Basic and acidic residues" evidence="1">
    <location>
        <begin position="212"/>
        <end position="221"/>
    </location>
</feature>